<evidence type="ECO:0000313" key="6">
    <source>
        <dbReference type="Proteomes" id="UP000014243"/>
    </source>
</evidence>
<accession>S2RMD9</accession>
<name>S2RMD9_LACPA</name>
<sequence>MTAKKVALACFGLWATELFCSRKPKTNRTINLKKFCKHCGRVTVHQETK</sequence>
<keyword evidence="3" id="KW-0687">Ribonucleoprotein</keyword>
<evidence type="ECO:0000256" key="3">
    <source>
        <dbReference type="ARBA" id="ARBA00023274"/>
    </source>
</evidence>
<dbReference type="InterPro" id="IPR001705">
    <property type="entry name" value="Ribosomal_bL33"/>
</dbReference>
<dbReference type="InterPro" id="IPR038584">
    <property type="entry name" value="Ribosomal_bL33_sf"/>
</dbReference>
<dbReference type="Pfam" id="PF00471">
    <property type="entry name" value="Ribosomal_L33"/>
    <property type="match status" value="1"/>
</dbReference>
<comment type="similarity">
    <text evidence="1">Belongs to the bacterial ribosomal protein bL33 family.</text>
</comment>
<comment type="caution">
    <text evidence="5">The sequence shown here is derived from an EMBL/GenBank/DDBJ whole genome shotgun (WGS) entry which is preliminary data.</text>
</comment>
<dbReference type="GO" id="GO:1990904">
    <property type="term" value="C:ribonucleoprotein complex"/>
    <property type="evidence" value="ECO:0007669"/>
    <property type="project" value="UniProtKB-KW"/>
</dbReference>
<keyword evidence="2 5" id="KW-0689">Ribosomal protein</keyword>
<gene>
    <name evidence="5" type="primary">rpmG</name>
    <name evidence="5" type="ORF">Lpp126_14331</name>
</gene>
<evidence type="ECO:0000256" key="1">
    <source>
        <dbReference type="ARBA" id="ARBA00007596"/>
    </source>
</evidence>
<dbReference type="GO" id="GO:0005840">
    <property type="term" value="C:ribosome"/>
    <property type="evidence" value="ECO:0007669"/>
    <property type="project" value="UniProtKB-KW"/>
</dbReference>
<proteinExistence type="inferred from homology"/>
<dbReference type="Proteomes" id="UP000014243">
    <property type="component" value="Unassembled WGS sequence"/>
</dbReference>
<protein>
    <recommendedName>
        <fullName evidence="4">Large ribosomal subunit protein bL33</fullName>
    </recommendedName>
</protein>
<dbReference type="SUPFAM" id="SSF57829">
    <property type="entry name" value="Zn-binding ribosomal proteins"/>
    <property type="match status" value="1"/>
</dbReference>
<dbReference type="GO" id="GO:0006412">
    <property type="term" value="P:translation"/>
    <property type="evidence" value="ECO:0007669"/>
    <property type="project" value="InterPro"/>
</dbReference>
<evidence type="ECO:0000256" key="4">
    <source>
        <dbReference type="ARBA" id="ARBA00035176"/>
    </source>
</evidence>
<dbReference type="Gene3D" id="2.20.28.120">
    <property type="entry name" value="Ribosomal protein L33"/>
    <property type="match status" value="1"/>
</dbReference>
<evidence type="ECO:0000313" key="5">
    <source>
        <dbReference type="EMBL" id="EPC72686.1"/>
    </source>
</evidence>
<reference evidence="5 6" key="1">
    <citation type="journal article" date="2013" name="PLoS ONE">
        <title>Lactobacillus paracasei comparative genomics: towards species pan-genome definition and exploitation of diversity.</title>
        <authorList>
            <person name="Smokvina T."/>
            <person name="Wels M."/>
            <person name="Polka J."/>
            <person name="Chervaux C."/>
            <person name="Brisse S."/>
            <person name="Boekhorst J."/>
            <person name="van Hylckama Vlieg J.E."/>
            <person name="Siezen R.J."/>
        </authorList>
    </citation>
    <scope>NUCLEOTIDE SEQUENCE [LARGE SCALE GENOMIC DNA]</scope>
    <source>
        <strain evidence="5 6">Lpp126</strain>
    </source>
</reference>
<dbReference type="AlphaFoldDB" id="S2RMD9"/>
<dbReference type="InterPro" id="IPR011332">
    <property type="entry name" value="Ribosomal_zn-bd"/>
</dbReference>
<dbReference type="EMBL" id="ANKC01001030">
    <property type="protein sequence ID" value="EPC72686.1"/>
    <property type="molecule type" value="Genomic_DNA"/>
</dbReference>
<organism evidence="5 6">
    <name type="scientific">Lacticaseibacillus paracasei subsp. paracasei Lpp126</name>
    <dbReference type="NCBI Taxonomy" id="1256206"/>
    <lineage>
        <taxon>Bacteria</taxon>
        <taxon>Bacillati</taxon>
        <taxon>Bacillota</taxon>
        <taxon>Bacilli</taxon>
        <taxon>Lactobacillales</taxon>
        <taxon>Lactobacillaceae</taxon>
        <taxon>Lacticaseibacillus</taxon>
    </lineage>
</organism>
<dbReference type="GO" id="GO:0005737">
    <property type="term" value="C:cytoplasm"/>
    <property type="evidence" value="ECO:0007669"/>
    <property type="project" value="UniProtKB-ARBA"/>
</dbReference>
<dbReference type="GO" id="GO:0003735">
    <property type="term" value="F:structural constituent of ribosome"/>
    <property type="evidence" value="ECO:0007669"/>
    <property type="project" value="InterPro"/>
</dbReference>
<evidence type="ECO:0000256" key="2">
    <source>
        <dbReference type="ARBA" id="ARBA00022980"/>
    </source>
</evidence>